<evidence type="ECO:0000256" key="3">
    <source>
        <dbReference type="ARBA" id="ARBA00023163"/>
    </source>
</evidence>
<dbReference type="Gene3D" id="3.30.450.20">
    <property type="entry name" value="PAS domain"/>
    <property type="match status" value="1"/>
</dbReference>
<dbReference type="RefSeq" id="WP_189021732.1">
    <property type="nucleotide sequence ID" value="NZ_BMKR01000001.1"/>
</dbReference>
<evidence type="ECO:0000256" key="2">
    <source>
        <dbReference type="ARBA" id="ARBA00023125"/>
    </source>
</evidence>
<dbReference type="SMART" id="SM00342">
    <property type="entry name" value="HTH_ARAC"/>
    <property type="match status" value="1"/>
</dbReference>
<keyword evidence="3" id="KW-0804">Transcription</keyword>
<dbReference type="Gene3D" id="1.10.10.60">
    <property type="entry name" value="Homeodomain-like"/>
    <property type="match status" value="2"/>
</dbReference>
<reference evidence="6" key="2">
    <citation type="submission" date="2020-09" db="EMBL/GenBank/DDBJ databases">
        <authorList>
            <person name="Sun Q."/>
            <person name="Zhou Y."/>
        </authorList>
    </citation>
    <scope>NUCLEOTIDE SEQUENCE</scope>
    <source>
        <strain evidence="6">CGMCC 1.16134</strain>
    </source>
</reference>
<dbReference type="Proteomes" id="UP000637643">
    <property type="component" value="Unassembled WGS sequence"/>
</dbReference>
<dbReference type="PANTHER" id="PTHR43280:SF28">
    <property type="entry name" value="HTH-TYPE TRANSCRIPTIONAL ACTIVATOR RHAS"/>
    <property type="match status" value="1"/>
</dbReference>
<feature type="domain" description="HTH araC/xylS-type" evidence="5">
    <location>
        <begin position="641"/>
        <end position="740"/>
    </location>
</feature>
<feature type="transmembrane region" description="Helical" evidence="4">
    <location>
        <begin position="303"/>
        <end position="321"/>
    </location>
</feature>
<dbReference type="InterPro" id="IPR018060">
    <property type="entry name" value="HTH_AraC"/>
</dbReference>
<dbReference type="InterPro" id="IPR020449">
    <property type="entry name" value="Tscrpt_reg_AraC-type_HTH"/>
</dbReference>
<sequence length="742" mass="83721">MRLKDEKKWGVYAKLLLGIVLCTVLTITISSTILFIYFNRITLKEDYQSDLRDLTQTSREVNHMTDTAQSLTFQLYRNHTIMKLMFYPEPSIYDSIAAMNELSNYLNSMPYIESIYVYNPKSEYVYIAADSGQNGLLTKQELSDKGVLDLIEHYRDYKPFTPIPRTYNSNNESDAKNVYTYLGYDAIGSGNTVNSAIIVNISVSWINKEIADGDQKPGRSYIMDNRGLLLSGEDLSPAAFTAEGTAKLRTIAGSGLEGYSLSQIDGRKYLVSYTKPDGLDWRYLRVTPYERVTENIRQIRTTTILITLAILAAGILAAWVLSRKLYAPYGLIASRMQTLEAANRNNVYTLRQHLLRGLVLGNEPLNPKSLRARLSQMNITFDFQKPYRLVLLRIDRFRQLSTLRGADLKAYRYAMMNIGSELGMQYYHVESVEIEGDAILFVFGDTGKLDMEDEAELVVLLQQIQQAIAEHLHIGISVAYSALEHQVLHLKALYHQVDTASGHRFFHGLGTIIRAQECILPDSKAYVFPVDKEKRMTDALMAGKTEEAKLCMKAIMEGTLAFPIGAAQAAIARLAITLNNVLYTFHRNKLIDPEAVPVLITSAVDELETMEEVGGAFLAAIDQLHGLIVEKRSMKQEDLIRRINDIVDVSYGDPNLSLNAIAQELDLSPSHLGRIYKQMTLETLVDVINRTRVGKAAELLNRTQEPVAEIAGKTGFTNTSYFYRMFKKYYGLTPSDYRKKSS</sequence>
<dbReference type="PANTHER" id="PTHR43280">
    <property type="entry name" value="ARAC-FAMILY TRANSCRIPTIONAL REGULATOR"/>
    <property type="match status" value="1"/>
</dbReference>
<evidence type="ECO:0000256" key="4">
    <source>
        <dbReference type="SAM" id="Phobius"/>
    </source>
</evidence>
<gene>
    <name evidence="6" type="ORF">GCM10010912_01850</name>
</gene>
<evidence type="ECO:0000256" key="1">
    <source>
        <dbReference type="ARBA" id="ARBA00023015"/>
    </source>
</evidence>
<keyword evidence="7" id="KW-1185">Reference proteome</keyword>
<dbReference type="SUPFAM" id="SSF46689">
    <property type="entry name" value="Homeodomain-like"/>
    <property type="match status" value="1"/>
</dbReference>
<evidence type="ECO:0000313" key="7">
    <source>
        <dbReference type="Proteomes" id="UP000637643"/>
    </source>
</evidence>
<name>A0A917F9P2_9BACL</name>
<reference evidence="6" key="1">
    <citation type="journal article" date="2014" name="Int. J. Syst. Evol. Microbiol.">
        <title>Complete genome sequence of Corynebacterium casei LMG S-19264T (=DSM 44701T), isolated from a smear-ripened cheese.</title>
        <authorList>
            <consortium name="US DOE Joint Genome Institute (JGI-PGF)"/>
            <person name="Walter F."/>
            <person name="Albersmeier A."/>
            <person name="Kalinowski J."/>
            <person name="Ruckert C."/>
        </authorList>
    </citation>
    <scope>NUCLEOTIDE SEQUENCE</scope>
    <source>
        <strain evidence="6">CGMCC 1.16134</strain>
    </source>
</reference>
<dbReference type="PROSITE" id="PS01124">
    <property type="entry name" value="HTH_ARAC_FAMILY_2"/>
    <property type="match status" value="1"/>
</dbReference>
<feature type="transmembrane region" description="Helical" evidence="4">
    <location>
        <begin position="12"/>
        <end position="38"/>
    </location>
</feature>
<accession>A0A917F9P2</accession>
<dbReference type="GO" id="GO:0003700">
    <property type="term" value="F:DNA-binding transcription factor activity"/>
    <property type="evidence" value="ECO:0007669"/>
    <property type="project" value="InterPro"/>
</dbReference>
<dbReference type="AlphaFoldDB" id="A0A917F9P2"/>
<keyword evidence="2" id="KW-0238">DNA-binding</keyword>
<keyword evidence="4" id="KW-1133">Transmembrane helix</keyword>
<protein>
    <recommendedName>
        <fullName evidence="5">HTH araC/xylS-type domain-containing protein</fullName>
    </recommendedName>
</protein>
<keyword evidence="1" id="KW-0805">Transcription regulation</keyword>
<keyword evidence="4" id="KW-0472">Membrane</keyword>
<dbReference type="InterPro" id="IPR009057">
    <property type="entry name" value="Homeodomain-like_sf"/>
</dbReference>
<keyword evidence="4" id="KW-0812">Transmembrane</keyword>
<dbReference type="Pfam" id="PF12833">
    <property type="entry name" value="HTH_18"/>
    <property type="match status" value="1"/>
</dbReference>
<proteinExistence type="predicted"/>
<dbReference type="GO" id="GO:0043565">
    <property type="term" value="F:sequence-specific DNA binding"/>
    <property type="evidence" value="ECO:0007669"/>
    <property type="project" value="InterPro"/>
</dbReference>
<evidence type="ECO:0000313" key="6">
    <source>
        <dbReference type="EMBL" id="GGF60209.1"/>
    </source>
</evidence>
<evidence type="ECO:0000259" key="5">
    <source>
        <dbReference type="PROSITE" id="PS01124"/>
    </source>
</evidence>
<comment type="caution">
    <text evidence="6">The sequence shown here is derived from an EMBL/GenBank/DDBJ whole genome shotgun (WGS) entry which is preliminary data.</text>
</comment>
<dbReference type="PRINTS" id="PR00032">
    <property type="entry name" value="HTHARAC"/>
</dbReference>
<dbReference type="EMBL" id="BMKR01000001">
    <property type="protein sequence ID" value="GGF60209.1"/>
    <property type="molecule type" value="Genomic_DNA"/>
</dbReference>
<organism evidence="6 7">
    <name type="scientific">Paenibacillus albidus</name>
    <dbReference type="NCBI Taxonomy" id="2041023"/>
    <lineage>
        <taxon>Bacteria</taxon>
        <taxon>Bacillati</taxon>
        <taxon>Bacillota</taxon>
        <taxon>Bacilli</taxon>
        <taxon>Bacillales</taxon>
        <taxon>Paenibacillaceae</taxon>
        <taxon>Paenibacillus</taxon>
    </lineage>
</organism>